<dbReference type="OrthoDB" id="1847106at2"/>
<dbReference type="Proteomes" id="UP000295184">
    <property type="component" value="Unassembled WGS sequence"/>
</dbReference>
<evidence type="ECO:0000313" key="4">
    <source>
        <dbReference type="Proteomes" id="UP000295184"/>
    </source>
</evidence>
<evidence type="ECO:0000256" key="2">
    <source>
        <dbReference type="SAM" id="Phobius"/>
    </source>
</evidence>
<organism evidence="3 4">
    <name type="scientific">Allofournierella massiliensis</name>
    <dbReference type="NCBI Taxonomy" id="1650663"/>
    <lineage>
        <taxon>Bacteria</taxon>
        <taxon>Bacillati</taxon>
        <taxon>Bacillota</taxon>
        <taxon>Clostridia</taxon>
        <taxon>Eubacteriales</taxon>
        <taxon>Oscillospiraceae</taxon>
        <taxon>Allofournierella</taxon>
    </lineage>
</organism>
<feature type="transmembrane region" description="Helical" evidence="2">
    <location>
        <begin position="6"/>
        <end position="27"/>
    </location>
</feature>
<dbReference type="RefSeq" id="WP_058963140.1">
    <property type="nucleotide sequence ID" value="NZ_CABKVM010000013.1"/>
</dbReference>
<evidence type="ECO:0000256" key="1">
    <source>
        <dbReference type="SAM" id="MobiDB-lite"/>
    </source>
</evidence>
<keyword evidence="2" id="KW-0472">Membrane</keyword>
<comment type="caution">
    <text evidence="3">The sequence shown here is derived from an EMBL/GenBank/DDBJ whole genome shotgun (WGS) entry which is preliminary data.</text>
</comment>
<dbReference type="EMBL" id="SLUM01000018">
    <property type="protein sequence ID" value="TCL55113.1"/>
    <property type="molecule type" value="Genomic_DNA"/>
</dbReference>
<gene>
    <name evidence="3" type="ORF">EDD77_11855</name>
</gene>
<reference evidence="3 4" key="1">
    <citation type="submission" date="2019-03" db="EMBL/GenBank/DDBJ databases">
        <title>Genomic Encyclopedia of Type Strains, Phase IV (KMG-IV): sequencing the most valuable type-strain genomes for metagenomic binning, comparative biology and taxonomic classification.</title>
        <authorList>
            <person name="Goeker M."/>
        </authorList>
    </citation>
    <scope>NUCLEOTIDE SEQUENCE [LARGE SCALE GENOMIC DNA]</scope>
    <source>
        <strain evidence="3 4">DSM 100451</strain>
    </source>
</reference>
<feature type="compositionally biased region" description="Basic and acidic residues" evidence="1">
    <location>
        <begin position="58"/>
        <end position="67"/>
    </location>
</feature>
<feature type="region of interest" description="Disordered" evidence="1">
    <location>
        <begin position="42"/>
        <end position="67"/>
    </location>
</feature>
<dbReference type="AlphaFoldDB" id="A0A4R1QQE7"/>
<accession>A0A4R1QQE7</accession>
<keyword evidence="2" id="KW-0812">Transmembrane</keyword>
<evidence type="ECO:0000313" key="3">
    <source>
        <dbReference type="EMBL" id="TCL55113.1"/>
    </source>
</evidence>
<sequence>MSAFFFQMLLPVLLGVLVVVMLGLAIYSTVRARRRDRQAIERRREEQRRQRLNPGLPEEQRPGRKNDTGLWQLTVEGEPARQPDAAALSRAVEAVGVSAGYLVLTPPEPLAGCRSMHCTTDPDGGLAVQVVMEQPGGPAITRELGGVSRPRAAEILAGFWAGHLPDGLDSWRSF</sequence>
<dbReference type="STRING" id="1650663.GCA_001486665_00631"/>
<dbReference type="GeneID" id="97379984"/>
<name>A0A4R1QQE7_9FIRM</name>
<protein>
    <submittedName>
        <fullName evidence="3">Uncharacterized protein</fullName>
    </submittedName>
</protein>
<keyword evidence="2" id="KW-1133">Transmembrane helix</keyword>
<proteinExistence type="predicted"/>